<comment type="subcellular location">
    <subcellularLocation>
        <location evidence="1">Membrane</location>
        <topology evidence="1">Single-pass membrane protein</topology>
    </subcellularLocation>
</comment>
<evidence type="ECO:0000256" key="7">
    <source>
        <dbReference type="SAM" id="Phobius"/>
    </source>
</evidence>
<evidence type="ECO:0000313" key="11">
    <source>
        <dbReference type="RefSeq" id="XP_035550605.1"/>
    </source>
</evidence>
<sequence length="286" mass="31901">MLDRWLPISVSCIRPLLINPTLLPTFFSQKMDPRWLLSSSSSLVSLFFLFMVLAMIPQSLCYEDFFWSCRDSLFSCGNMINNIGFPFWGENRPNGCGYPGLKLNCERSVATIEIMNVTYRVLDVNPNTQTIKISREDYLTGICSPEYVNSTLDHTLFDFSLFYQNLTLFYGCTSSSILPVPGVFTCHVNGDVQMELVVGLPNNNKCNQSVVIPVSTLSTLGNLMGIGTKSKLEEIIREGFEVKWKVDSAKCSDCVGLKGACGYDLKLNQPTCYYSPVKPGGSKKTS</sequence>
<comment type="catalytic activity">
    <reaction evidence="6">
        <text>L-seryl-[protein] + ATP = O-phospho-L-seryl-[protein] + ADP + H(+)</text>
        <dbReference type="Rhea" id="RHEA:17989"/>
        <dbReference type="Rhea" id="RHEA-COMP:9863"/>
        <dbReference type="Rhea" id="RHEA-COMP:11604"/>
        <dbReference type="ChEBI" id="CHEBI:15378"/>
        <dbReference type="ChEBI" id="CHEBI:29999"/>
        <dbReference type="ChEBI" id="CHEBI:30616"/>
        <dbReference type="ChEBI" id="CHEBI:83421"/>
        <dbReference type="ChEBI" id="CHEBI:456216"/>
        <dbReference type="EC" id="2.7.11.1"/>
    </reaction>
</comment>
<keyword evidence="7" id="KW-1133">Transmembrane helix</keyword>
<evidence type="ECO:0000313" key="10">
    <source>
        <dbReference type="Proteomes" id="UP000235220"/>
    </source>
</evidence>
<evidence type="ECO:0000259" key="8">
    <source>
        <dbReference type="Pfam" id="PF13947"/>
    </source>
</evidence>
<evidence type="ECO:0000256" key="1">
    <source>
        <dbReference type="ARBA" id="ARBA00004167"/>
    </source>
</evidence>
<dbReference type="KEGG" id="jre:118349575"/>
<dbReference type="Proteomes" id="UP000235220">
    <property type="component" value="Chromosome 10"/>
</dbReference>
<dbReference type="GO" id="GO:0004674">
    <property type="term" value="F:protein serine/threonine kinase activity"/>
    <property type="evidence" value="ECO:0007669"/>
    <property type="project" value="UniProtKB-EC"/>
</dbReference>
<evidence type="ECO:0000259" key="9">
    <source>
        <dbReference type="Pfam" id="PF14380"/>
    </source>
</evidence>
<evidence type="ECO:0000256" key="4">
    <source>
        <dbReference type="ARBA" id="ARBA00023180"/>
    </source>
</evidence>
<feature type="transmembrane region" description="Helical" evidence="7">
    <location>
        <begin position="35"/>
        <end position="56"/>
    </location>
</feature>
<feature type="domain" description="Wall-associated receptor kinase galacturonan-binding" evidence="8">
    <location>
        <begin position="69"/>
        <end position="135"/>
    </location>
</feature>
<evidence type="ECO:0000256" key="2">
    <source>
        <dbReference type="ARBA" id="ARBA00012513"/>
    </source>
</evidence>
<reference evidence="11" key="1">
    <citation type="submission" date="2025-08" db="UniProtKB">
        <authorList>
            <consortium name="RefSeq"/>
        </authorList>
    </citation>
    <scope>IDENTIFICATION</scope>
    <source>
        <tissue evidence="11">Leaves</tissue>
    </source>
</reference>
<evidence type="ECO:0000256" key="5">
    <source>
        <dbReference type="ARBA" id="ARBA00047899"/>
    </source>
</evidence>
<dbReference type="PANTHER" id="PTHR33138">
    <property type="entry name" value="OS01G0690200 PROTEIN"/>
    <property type="match status" value="1"/>
</dbReference>
<dbReference type="GeneID" id="118349575"/>
<dbReference type="OrthoDB" id="1303655at2759"/>
<keyword evidence="7" id="KW-0472">Membrane</keyword>
<protein>
    <recommendedName>
        <fullName evidence="2">non-specific serine/threonine protein kinase</fullName>
        <ecNumber evidence="2">2.7.11.1</ecNumber>
    </recommendedName>
</protein>
<dbReference type="InParanoid" id="A0A6P9EPK1"/>
<dbReference type="Pfam" id="PF14380">
    <property type="entry name" value="WAK_assoc"/>
    <property type="match status" value="1"/>
</dbReference>
<keyword evidence="7" id="KW-0812">Transmembrane</keyword>
<dbReference type="EC" id="2.7.11.1" evidence="2"/>
<accession>A0A6P9EPK1</accession>
<evidence type="ECO:0000256" key="6">
    <source>
        <dbReference type="ARBA" id="ARBA00048679"/>
    </source>
</evidence>
<dbReference type="PANTHER" id="PTHR33138:SF11">
    <property type="entry name" value="KINASE-LIKE PROTEIN"/>
    <property type="match status" value="1"/>
</dbReference>
<evidence type="ECO:0000256" key="3">
    <source>
        <dbReference type="ARBA" id="ARBA00022729"/>
    </source>
</evidence>
<dbReference type="RefSeq" id="XP_035550605.1">
    <property type="nucleotide sequence ID" value="XM_035694712.1"/>
</dbReference>
<gene>
    <name evidence="11" type="primary">LOC118349575</name>
</gene>
<name>A0A6P9EPK1_JUGRE</name>
<keyword evidence="4" id="KW-0325">Glycoprotein</keyword>
<dbReference type="FunCoup" id="A0A6P9EPK1">
    <property type="interactions" value="414"/>
</dbReference>
<feature type="domain" description="Wall-associated receptor kinase C-terminal" evidence="9">
    <location>
        <begin position="202"/>
        <end position="275"/>
    </location>
</feature>
<proteinExistence type="predicted"/>
<organism evidence="10 11">
    <name type="scientific">Juglans regia</name>
    <name type="common">English walnut</name>
    <dbReference type="NCBI Taxonomy" id="51240"/>
    <lineage>
        <taxon>Eukaryota</taxon>
        <taxon>Viridiplantae</taxon>
        <taxon>Streptophyta</taxon>
        <taxon>Embryophyta</taxon>
        <taxon>Tracheophyta</taxon>
        <taxon>Spermatophyta</taxon>
        <taxon>Magnoliopsida</taxon>
        <taxon>eudicotyledons</taxon>
        <taxon>Gunneridae</taxon>
        <taxon>Pentapetalae</taxon>
        <taxon>rosids</taxon>
        <taxon>fabids</taxon>
        <taxon>Fagales</taxon>
        <taxon>Juglandaceae</taxon>
        <taxon>Juglans</taxon>
    </lineage>
</organism>
<comment type="catalytic activity">
    <reaction evidence="5">
        <text>L-threonyl-[protein] + ATP = O-phospho-L-threonyl-[protein] + ADP + H(+)</text>
        <dbReference type="Rhea" id="RHEA:46608"/>
        <dbReference type="Rhea" id="RHEA-COMP:11060"/>
        <dbReference type="Rhea" id="RHEA-COMP:11605"/>
        <dbReference type="ChEBI" id="CHEBI:15378"/>
        <dbReference type="ChEBI" id="CHEBI:30013"/>
        <dbReference type="ChEBI" id="CHEBI:30616"/>
        <dbReference type="ChEBI" id="CHEBI:61977"/>
        <dbReference type="ChEBI" id="CHEBI:456216"/>
        <dbReference type="EC" id="2.7.11.1"/>
    </reaction>
</comment>
<dbReference type="GO" id="GO:0016020">
    <property type="term" value="C:membrane"/>
    <property type="evidence" value="ECO:0007669"/>
    <property type="project" value="UniProtKB-SubCell"/>
</dbReference>
<keyword evidence="10" id="KW-1185">Reference proteome</keyword>
<dbReference type="InterPro" id="IPR032872">
    <property type="entry name" value="WAK_assoc_C"/>
</dbReference>
<keyword evidence="3" id="KW-0732">Signal</keyword>
<dbReference type="GO" id="GO:0030247">
    <property type="term" value="F:polysaccharide binding"/>
    <property type="evidence" value="ECO:0007669"/>
    <property type="project" value="InterPro"/>
</dbReference>
<dbReference type="Pfam" id="PF13947">
    <property type="entry name" value="GUB_WAK_bind"/>
    <property type="match status" value="1"/>
</dbReference>
<dbReference type="AlphaFoldDB" id="A0A6P9EPK1"/>
<dbReference type="InterPro" id="IPR025287">
    <property type="entry name" value="WAK_GUB"/>
</dbReference>